<evidence type="ECO:0000256" key="4">
    <source>
        <dbReference type="ARBA" id="ARBA00022475"/>
    </source>
</evidence>
<dbReference type="GO" id="GO:0005886">
    <property type="term" value="C:plasma membrane"/>
    <property type="evidence" value="ECO:0007669"/>
    <property type="project" value="UniProtKB-SubCell"/>
</dbReference>
<dbReference type="EMBL" id="FQZV01000007">
    <property type="protein sequence ID" value="SHI80139.1"/>
    <property type="molecule type" value="Genomic_DNA"/>
</dbReference>
<evidence type="ECO:0000313" key="12">
    <source>
        <dbReference type="Proteomes" id="UP000184536"/>
    </source>
</evidence>
<keyword evidence="12" id="KW-1185">Reference proteome</keyword>
<evidence type="ECO:0000256" key="7">
    <source>
        <dbReference type="ARBA" id="ARBA00022779"/>
    </source>
</evidence>
<protein>
    <recommendedName>
        <fullName evidence="10">Flagellar protein FliL</fullName>
    </recommendedName>
</protein>
<dbReference type="OrthoDB" id="166089at2"/>
<keyword evidence="8 10" id="KW-1133">Transmembrane helix</keyword>
<dbReference type="RefSeq" id="WP_110939922.1">
    <property type="nucleotide sequence ID" value="NZ_FQZV01000007.1"/>
</dbReference>
<evidence type="ECO:0000256" key="9">
    <source>
        <dbReference type="ARBA" id="ARBA00023136"/>
    </source>
</evidence>
<dbReference type="AlphaFoldDB" id="A0A1M6E430"/>
<dbReference type="GO" id="GO:0009425">
    <property type="term" value="C:bacterial-type flagellum basal body"/>
    <property type="evidence" value="ECO:0007669"/>
    <property type="project" value="InterPro"/>
</dbReference>
<comment type="subcellular location">
    <subcellularLocation>
        <location evidence="2">Cell membrane</location>
        <topology evidence="2">Single-pass membrane protein</topology>
    </subcellularLocation>
</comment>
<feature type="transmembrane region" description="Helical" evidence="10">
    <location>
        <begin position="6"/>
        <end position="28"/>
    </location>
</feature>
<evidence type="ECO:0000256" key="10">
    <source>
        <dbReference type="RuleBase" id="RU364125"/>
    </source>
</evidence>
<dbReference type="STRING" id="1121919.SAMN02745975_00637"/>
<keyword evidence="4 10" id="KW-1003">Cell membrane</keyword>
<evidence type="ECO:0000256" key="6">
    <source>
        <dbReference type="ARBA" id="ARBA00022692"/>
    </source>
</evidence>
<dbReference type="PANTHER" id="PTHR35091">
    <property type="entry name" value="FLAGELLAR PROTEIN FLIL"/>
    <property type="match status" value="1"/>
</dbReference>
<evidence type="ECO:0000256" key="5">
    <source>
        <dbReference type="ARBA" id="ARBA00022500"/>
    </source>
</evidence>
<accession>A0A1M6E430</accession>
<proteinExistence type="inferred from homology"/>
<keyword evidence="6 10" id="KW-0812">Transmembrane</keyword>
<dbReference type="Pfam" id="PF03748">
    <property type="entry name" value="FliL"/>
    <property type="match status" value="1"/>
</dbReference>
<keyword evidence="5 10" id="KW-0145">Chemotaxis</keyword>
<dbReference type="Proteomes" id="UP000184536">
    <property type="component" value="Unassembled WGS sequence"/>
</dbReference>
<evidence type="ECO:0000256" key="3">
    <source>
        <dbReference type="ARBA" id="ARBA00008281"/>
    </source>
</evidence>
<evidence type="ECO:0000313" key="11">
    <source>
        <dbReference type="EMBL" id="SHI80139.1"/>
    </source>
</evidence>
<keyword evidence="7 10" id="KW-0283">Flagellar rotation</keyword>
<dbReference type="PANTHER" id="PTHR35091:SF2">
    <property type="entry name" value="FLAGELLAR PROTEIN FLIL"/>
    <property type="match status" value="1"/>
</dbReference>
<sequence>MTVKKVILFSIIGFVVTAAVFGSVFYLTTKKNPEQAAKEVKTYNYSVGELYANIKDSRRILKANINFEITDEKLTEKLEAKKPKIRNDILELIRSTEENQLTGDKGQQMLRTEILKSVKQMMATEKITNVYFVEFIIQ</sequence>
<evidence type="ECO:0000256" key="1">
    <source>
        <dbReference type="ARBA" id="ARBA00002254"/>
    </source>
</evidence>
<dbReference type="InterPro" id="IPR005503">
    <property type="entry name" value="FliL"/>
</dbReference>
<gene>
    <name evidence="11" type="ORF">SAMN02745975_00637</name>
</gene>
<organism evidence="11 12">
    <name type="scientific">Geosporobacter subterraneus DSM 17957</name>
    <dbReference type="NCBI Taxonomy" id="1121919"/>
    <lineage>
        <taxon>Bacteria</taxon>
        <taxon>Bacillati</taxon>
        <taxon>Bacillota</taxon>
        <taxon>Clostridia</taxon>
        <taxon>Peptostreptococcales</taxon>
        <taxon>Thermotaleaceae</taxon>
        <taxon>Geosporobacter</taxon>
    </lineage>
</organism>
<dbReference type="GO" id="GO:0071978">
    <property type="term" value="P:bacterial-type flagellum-dependent swarming motility"/>
    <property type="evidence" value="ECO:0007669"/>
    <property type="project" value="TreeGrafter"/>
</dbReference>
<keyword evidence="11" id="KW-0966">Cell projection</keyword>
<keyword evidence="11" id="KW-0282">Flagellum</keyword>
<evidence type="ECO:0000256" key="2">
    <source>
        <dbReference type="ARBA" id="ARBA00004162"/>
    </source>
</evidence>
<reference evidence="12" key="1">
    <citation type="submission" date="2016-11" db="EMBL/GenBank/DDBJ databases">
        <authorList>
            <person name="Varghese N."/>
            <person name="Submissions S."/>
        </authorList>
    </citation>
    <scope>NUCLEOTIDE SEQUENCE [LARGE SCALE GENOMIC DNA]</scope>
    <source>
        <strain evidence="12">DSM 17957</strain>
    </source>
</reference>
<keyword evidence="11" id="KW-0969">Cilium</keyword>
<name>A0A1M6E430_9FIRM</name>
<comment type="function">
    <text evidence="1 10">Controls the rotational direction of flagella during chemotaxis.</text>
</comment>
<keyword evidence="9 10" id="KW-0472">Membrane</keyword>
<evidence type="ECO:0000256" key="8">
    <source>
        <dbReference type="ARBA" id="ARBA00022989"/>
    </source>
</evidence>
<comment type="similarity">
    <text evidence="3 10">Belongs to the FliL family.</text>
</comment>
<dbReference type="GO" id="GO:0006935">
    <property type="term" value="P:chemotaxis"/>
    <property type="evidence" value="ECO:0007669"/>
    <property type="project" value="UniProtKB-KW"/>
</dbReference>